<organism evidence="1 2">
    <name type="scientific">Dreissena polymorpha</name>
    <name type="common">Zebra mussel</name>
    <name type="synonym">Mytilus polymorpha</name>
    <dbReference type="NCBI Taxonomy" id="45954"/>
    <lineage>
        <taxon>Eukaryota</taxon>
        <taxon>Metazoa</taxon>
        <taxon>Spiralia</taxon>
        <taxon>Lophotrochozoa</taxon>
        <taxon>Mollusca</taxon>
        <taxon>Bivalvia</taxon>
        <taxon>Autobranchia</taxon>
        <taxon>Heteroconchia</taxon>
        <taxon>Euheterodonta</taxon>
        <taxon>Imparidentia</taxon>
        <taxon>Neoheterodontei</taxon>
        <taxon>Myida</taxon>
        <taxon>Dreissenoidea</taxon>
        <taxon>Dreissenidae</taxon>
        <taxon>Dreissena</taxon>
    </lineage>
</organism>
<gene>
    <name evidence="1" type="ORF">DPMN_145352</name>
</gene>
<reference evidence="1" key="2">
    <citation type="submission" date="2020-11" db="EMBL/GenBank/DDBJ databases">
        <authorList>
            <person name="McCartney M.A."/>
            <person name="Auch B."/>
            <person name="Kono T."/>
            <person name="Mallez S."/>
            <person name="Becker A."/>
            <person name="Gohl D.M."/>
            <person name="Silverstein K.A.T."/>
            <person name="Koren S."/>
            <person name="Bechman K.B."/>
            <person name="Herman A."/>
            <person name="Abrahante J.E."/>
            <person name="Garbe J."/>
        </authorList>
    </citation>
    <scope>NUCLEOTIDE SEQUENCE</scope>
    <source>
        <strain evidence="1">Duluth1</strain>
        <tissue evidence="1">Whole animal</tissue>
    </source>
</reference>
<evidence type="ECO:0000313" key="1">
    <source>
        <dbReference type="EMBL" id="KAH3791861.1"/>
    </source>
</evidence>
<dbReference type="AlphaFoldDB" id="A0A9D4F883"/>
<name>A0A9D4F883_DREPO</name>
<proteinExistence type="predicted"/>
<protein>
    <submittedName>
        <fullName evidence="1">Uncharacterized protein</fullName>
    </submittedName>
</protein>
<accession>A0A9D4F883</accession>
<dbReference type="EMBL" id="JAIWYP010000007">
    <property type="protein sequence ID" value="KAH3791861.1"/>
    <property type="molecule type" value="Genomic_DNA"/>
</dbReference>
<keyword evidence="2" id="KW-1185">Reference proteome</keyword>
<evidence type="ECO:0000313" key="2">
    <source>
        <dbReference type="Proteomes" id="UP000828390"/>
    </source>
</evidence>
<comment type="caution">
    <text evidence="1">The sequence shown here is derived from an EMBL/GenBank/DDBJ whole genome shotgun (WGS) entry which is preliminary data.</text>
</comment>
<reference evidence="1" key="1">
    <citation type="journal article" date="2019" name="bioRxiv">
        <title>The Genome of the Zebra Mussel, Dreissena polymorpha: A Resource for Invasive Species Research.</title>
        <authorList>
            <person name="McCartney M.A."/>
            <person name="Auch B."/>
            <person name="Kono T."/>
            <person name="Mallez S."/>
            <person name="Zhang Y."/>
            <person name="Obille A."/>
            <person name="Becker A."/>
            <person name="Abrahante J.E."/>
            <person name="Garbe J."/>
            <person name="Badalamenti J.P."/>
            <person name="Herman A."/>
            <person name="Mangelson H."/>
            <person name="Liachko I."/>
            <person name="Sullivan S."/>
            <person name="Sone E.D."/>
            <person name="Koren S."/>
            <person name="Silverstein K.A.T."/>
            <person name="Beckman K.B."/>
            <person name="Gohl D.M."/>
        </authorList>
    </citation>
    <scope>NUCLEOTIDE SEQUENCE</scope>
    <source>
        <strain evidence="1">Duluth1</strain>
        <tissue evidence="1">Whole animal</tissue>
    </source>
</reference>
<sequence>MPSHALGSHVFQLNGAIFKSSPESRYYKNTSYYFKIGLICDFLSVNKVSLLPYKENCPTAYMYFDEPVTIKFQHSTDVIRTNVLIEFHEDWTINVTINVYLRFNL</sequence>
<dbReference type="Proteomes" id="UP000828390">
    <property type="component" value="Unassembled WGS sequence"/>
</dbReference>